<gene>
    <name evidence="3" type="ORF">G195_010356</name>
</gene>
<feature type="non-terminal residue" evidence="3">
    <location>
        <position position="126"/>
    </location>
</feature>
<protein>
    <recommendedName>
        <fullName evidence="5">RxLR effector protein</fullName>
    </recommendedName>
</protein>
<reference evidence="3" key="1">
    <citation type="journal article" date="2015" name="Genom Data">
        <title>Draft genome sequences of Phytophthora kernoviae and Phytophthora ramorum lineage EU2 from Scotland.</title>
        <authorList>
            <person name="Sambles C."/>
            <person name="Schlenzig A."/>
            <person name="O'Neill P."/>
            <person name="Grant M."/>
            <person name="Studholme D.J."/>
        </authorList>
    </citation>
    <scope>NUCLEOTIDE SEQUENCE</scope>
    <source>
        <strain evidence="3">00238/432</strain>
    </source>
</reference>
<comment type="caution">
    <text evidence="3">The sequence shown here is derived from an EMBL/GenBank/DDBJ whole genome shotgun (WGS) entry which is preliminary data.</text>
</comment>
<feature type="signal peptide" evidence="2">
    <location>
        <begin position="1"/>
        <end position="26"/>
    </location>
</feature>
<dbReference type="AlphaFoldDB" id="A0A8J4S0V6"/>
<organism evidence="3 4">
    <name type="scientific">Phytophthora kernoviae 00238/432</name>
    <dbReference type="NCBI Taxonomy" id="1284355"/>
    <lineage>
        <taxon>Eukaryota</taxon>
        <taxon>Sar</taxon>
        <taxon>Stramenopiles</taxon>
        <taxon>Oomycota</taxon>
        <taxon>Peronosporomycetes</taxon>
        <taxon>Peronosporales</taxon>
        <taxon>Peronosporaceae</taxon>
        <taxon>Phytophthora</taxon>
    </lineage>
</organism>
<reference evidence="3" key="2">
    <citation type="submission" date="2020-02" db="EMBL/GenBank/DDBJ databases">
        <authorList>
            <person name="Studholme D.J."/>
        </authorList>
    </citation>
    <scope>NUCLEOTIDE SEQUENCE</scope>
    <source>
        <strain evidence="3">00238/432</strain>
    </source>
</reference>
<feature type="chain" id="PRO_5035213342" description="RxLR effector protein" evidence="2">
    <location>
        <begin position="27"/>
        <end position="126"/>
    </location>
</feature>
<accession>A0A8J4S0V6</accession>
<evidence type="ECO:0000256" key="1">
    <source>
        <dbReference type="SAM" id="MobiDB-lite"/>
    </source>
</evidence>
<proteinExistence type="predicted"/>
<dbReference type="Proteomes" id="UP000702964">
    <property type="component" value="Unassembled WGS sequence"/>
</dbReference>
<keyword evidence="2" id="KW-0732">Signal</keyword>
<evidence type="ECO:0000256" key="2">
    <source>
        <dbReference type="SAM" id="SignalP"/>
    </source>
</evidence>
<dbReference type="EMBL" id="AOFI03000592">
    <property type="protein sequence ID" value="KAF4316199.1"/>
    <property type="molecule type" value="Genomic_DNA"/>
</dbReference>
<evidence type="ECO:0000313" key="4">
    <source>
        <dbReference type="Proteomes" id="UP000702964"/>
    </source>
</evidence>
<feature type="region of interest" description="Disordered" evidence="1">
    <location>
        <begin position="79"/>
        <end position="126"/>
    </location>
</feature>
<evidence type="ECO:0008006" key="5">
    <source>
        <dbReference type="Google" id="ProtNLM"/>
    </source>
</evidence>
<name>A0A8J4S0V6_9STRA</name>
<sequence>MVAPYKSLIVSAVAVALAMIAVSVEGYDAAVAVDSTNGAKRMLRLEATEVFEADMADDSECGSLEMAENDSECGSLEMAENDSECGSLEMAEDGSECGSLEMAENNNDSQSNTWNSGGSTNTGGGN</sequence>
<evidence type="ECO:0000313" key="3">
    <source>
        <dbReference type="EMBL" id="KAF4316199.1"/>
    </source>
</evidence>